<name>A0A2S1LD59_9FLAO</name>
<gene>
    <name evidence="2" type="ORF">FFWV33_07970</name>
</gene>
<dbReference type="InterPro" id="IPR029044">
    <property type="entry name" value="Nucleotide-diphossugar_trans"/>
</dbReference>
<dbReference type="GO" id="GO:0016740">
    <property type="term" value="F:transferase activity"/>
    <property type="evidence" value="ECO:0007669"/>
    <property type="project" value="UniProtKB-KW"/>
</dbReference>
<evidence type="ECO:0000259" key="1">
    <source>
        <dbReference type="Pfam" id="PF00535"/>
    </source>
</evidence>
<organism evidence="2 3">
    <name type="scientific">Flavobacterium faecale</name>
    <dbReference type="NCBI Taxonomy" id="1355330"/>
    <lineage>
        <taxon>Bacteria</taxon>
        <taxon>Pseudomonadati</taxon>
        <taxon>Bacteroidota</taxon>
        <taxon>Flavobacteriia</taxon>
        <taxon>Flavobacteriales</taxon>
        <taxon>Flavobacteriaceae</taxon>
        <taxon>Flavobacterium</taxon>
    </lineage>
</organism>
<dbReference type="PANTHER" id="PTHR43685:SF2">
    <property type="entry name" value="GLYCOSYLTRANSFERASE 2-LIKE DOMAIN-CONTAINING PROTEIN"/>
    <property type="match status" value="1"/>
</dbReference>
<keyword evidence="3" id="KW-1185">Reference proteome</keyword>
<dbReference type="AlphaFoldDB" id="A0A2S1LD59"/>
<dbReference type="OrthoDB" id="1493960at2"/>
<dbReference type="Pfam" id="PF00535">
    <property type="entry name" value="Glycos_transf_2"/>
    <property type="match status" value="1"/>
</dbReference>
<protein>
    <submittedName>
        <fullName evidence="2">Glycosyl transferase family 2</fullName>
    </submittedName>
</protein>
<feature type="domain" description="Glycosyltransferase 2-like" evidence="1">
    <location>
        <begin position="4"/>
        <end position="143"/>
    </location>
</feature>
<proteinExistence type="predicted"/>
<dbReference type="SUPFAM" id="SSF53448">
    <property type="entry name" value="Nucleotide-diphospho-sugar transferases"/>
    <property type="match status" value="1"/>
</dbReference>
<dbReference type="RefSeq" id="WP_108740414.1">
    <property type="nucleotide sequence ID" value="NZ_CP020918.1"/>
</dbReference>
<dbReference type="Proteomes" id="UP000244527">
    <property type="component" value="Chromosome"/>
</dbReference>
<dbReference type="CDD" id="cd00761">
    <property type="entry name" value="Glyco_tranf_GTA_type"/>
    <property type="match status" value="1"/>
</dbReference>
<dbReference type="Gene3D" id="3.90.550.10">
    <property type="entry name" value="Spore Coat Polysaccharide Biosynthesis Protein SpsA, Chain A"/>
    <property type="match status" value="1"/>
</dbReference>
<dbReference type="EMBL" id="CP020918">
    <property type="protein sequence ID" value="AWG21476.1"/>
    <property type="molecule type" value="Genomic_DNA"/>
</dbReference>
<keyword evidence="2" id="KW-0808">Transferase</keyword>
<dbReference type="KEGG" id="ffa:FFWV33_07970"/>
<dbReference type="InterPro" id="IPR050834">
    <property type="entry name" value="Glycosyltransf_2"/>
</dbReference>
<accession>A0A2S1LD59</accession>
<sequence>MKFSLVVCTYMRPQTVLQLLQSVQLQTLYPNEILIIDGSPTDDTKIIFDNNHIENLVYRKVSPEFRGLTKQRNFGVQNVSASSEIICFLDDDTVLKPEYFFEIIEVFKHNPEYIGVGGISINDYLWQTKKPDVNYDKNRFYEFEGYVYPEGLRNVVRNKLGLSSDLGPSRMPAFSHGRTCGFPLNDKIYEVDLLIGMSMSFRAKLFKEISFSTYFEGYGLYEDADFSLRALNYGQNAISTRAQLYHNHEPSGRPNQYHYGKMVVRNGWYVWRVKNRNPKFRDRIKWHTITLVLTMIRFLNVITTKQKKAAFTEAIGRTVGWWSLLFSKPKIDK</sequence>
<dbReference type="InterPro" id="IPR001173">
    <property type="entry name" value="Glyco_trans_2-like"/>
</dbReference>
<evidence type="ECO:0000313" key="3">
    <source>
        <dbReference type="Proteomes" id="UP000244527"/>
    </source>
</evidence>
<evidence type="ECO:0000313" key="2">
    <source>
        <dbReference type="EMBL" id="AWG21476.1"/>
    </source>
</evidence>
<reference evidence="2 3" key="1">
    <citation type="submission" date="2017-04" db="EMBL/GenBank/DDBJ databases">
        <title>Compelte genome sequence of WV33.</title>
        <authorList>
            <person name="Lee P.C."/>
        </authorList>
    </citation>
    <scope>NUCLEOTIDE SEQUENCE [LARGE SCALE GENOMIC DNA]</scope>
    <source>
        <strain evidence="2 3">WV33</strain>
    </source>
</reference>
<dbReference type="PANTHER" id="PTHR43685">
    <property type="entry name" value="GLYCOSYLTRANSFERASE"/>
    <property type="match status" value="1"/>
</dbReference>